<proteinExistence type="predicted"/>
<sequence>MTNEIATWREISEASRALAKRFDRDKFLKTVFKGCIKVGKSKSNPIRGNFVAAGLREAIGHIIHKLSPDEDVRACVWFVQAPDTDTVTRRQRANYIIKAGLSDQFVKDILKFEVKPHADELIEMVNALNRSTHVRPNTILADGSKIRRIFSEVLDGINALLDAAEESRDFIEEAVAGAMQTAVFEKMIGEAIQELDELSTHTAIDHHWVDEIVVTDMDANTIYYEVTGSVVVELQYGSGSDVANDIGSRDTDEYPYEAEIELPISDPLTVTASDVRVKVDTSSFYK</sequence>
<gene>
    <name evidence="3" type="ORF">AX777_24095</name>
</gene>
<organism evidence="3 4">
    <name type="scientific">Sphingobium yanoikuyae</name>
    <name type="common">Sphingomonas yanoikuyae</name>
    <dbReference type="NCBI Taxonomy" id="13690"/>
    <lineage>
        <taxon>Bacteria</taxon>
        <taxon>Pseudomonadati</taxon>
        <taxon>Pseudomonadota</taxon>
        <taxon>Alphaproteobacteria</taxon>
        <taxon>Sphingomonadales</taxon>
        <taxon>Sphingomonadaceae</taxon>
        <taxon>Sphingobium</taxon>
    </lineage>
</organism>
<feature type="domain" description="Predicted pPIWI-associating nuclease" evidence="1">
    <location>
        <begin position="22"/>
        <end position="155"/>
    </location>
</feature>
<dbReference type="Pfam" id="PF18166">
    <property type="entry name" value="pP_pnuc_2"/>
    <property type="match status" value="1"/>
</dbReference>
<dbReference type="InterPro" id="IPR041584">
    <property type="entry name" value="Put_pPIWI_pnuc_2"/>
</dbReference>
<dbReference type="AlphaFoldDB" id="A0A177JMP7"/>
<feature type="domain" description="Predicted pPIWI-associating nuclease group 2" evidence="2">
    <location>
        <begin position="165"/>
        <end position="285"/>
    </location>
</feature>
<name>A0A177JMP7_SPHYA</name>
<evidence type="ECO:0000259" key="1">
    <source>
        <dbReference type="Pfam" id="PF18165"/>
    </source>
</evidence>
<dbReference type="EMBL" id="LSTR01000051">
    <property type="protein sequence ID" value="OAH41505.1"/>
    <property type="molecule type" value="Genomic_DNA"/>
</dbReference>
<comment type="caution">
    <text evidence="3">The sequence shown here is derived from an EMBL/GenBank/DDBJ whole genome shotgun (WGS) entry which is preliminary data.</text>
</comment>
<evidence type="ECO:0000259" key="2">
    <source>
        <dbReference type="Pfam" id="PF18166"/>
    </source>
</evidence>
<reference evidence="3 4" key="1">
    <citation type="submission" date="2016-02" db="EMBL/GenBank/DDBJ databases">
        <authorList>
            <person name="Wen L."/>
            <person name="He K."/>
            <person name="Yang H."/>
        </authorList>
    </citation>
    <scope>NUCLEOTIDE SEQUENCE [LARGE SCALE GENOMIC DNA]</scope>
    <source>
        <strain evidence="3 4">CD09_2</strain>
    </source>
</reference>
<dbReference type="Pfam" id="PF18165">
    <property type="entry name" value="pP_pnuc_1"/>
    <property type="match status" value="1"/>
</dbReference>
<evidence type="ECO:0000313" key="4">
    <source>
        <dbReference type="Proteomes" id="UP000077262"/>
    </source>
</evidence>
<evidence type="ECO:0000313" key="3">
    <source>
        <dbReference type="EMBL" id="OAH41505.1"/>
    </source>
</evidence>
<dbReference type="OrthoDB" id="712022at2"/>
<dbReference type="Proteomes" id="UP000077262">
    <property type="component" value="Unassembled WGS sequence"/>
</dbReference>
<dbReference type="InterPro" id="IPR040556">
    <property type="entry name" value="pP_pnuc_1"/>
</dbReference>
<protein>
    <submittedName>
        <fullName evidence="3">Uncharacterized protein</fullName>
    </submittedName>
</protein>
<accession>A0A177JMP7</accession>
<dbReference type="RefSeq" id="WP_010338234.1">
    <property type="nucleotide sequence ID" value="NZ_DDLP01000067.1"/>
</dbReference>